<gene>
    <name evidence="1" type="ORF">FHR83_009175</name>
</gene>
<reference evidence="1 2" key="1">
    <citation type="submission" date="2020-08" db="EMBL/GenBank/DDBJ databases">
        <title>Genomic Encyclopedia of Type Strains, Phase III (KMG-III): the genomes of soil and plant-associated and newly described type strains.</title>
        <authorList>
            <person name="Whitman W."/>
        </authorList>
    </citation>
    <scope>NUCLEOTIDE SEQUENCE [LARGE SCALE GENOMIC DNA]</scope>
    <source>
        <strain evidence="1 2">CECT 3287</strain>
    </source>
</reference>
<protein>
    <submittedName>
        <fullName evidence="1">Uncharacterized protein</fullName>
    </submittedName>
</protein>
<comment type="caution">
    <text evidence="1">The sequence shown here is derived from an EMBL/GenBank/DDBJ whole genome shotgun (WGS) entry which is preliminary data.</text>
</comment>
<name>A0A7W5AS63_9ACTN</name>
<evidence type="ECO:0000313" key="2">
    <source>
        <dbReference type="Proteomes" id="UP000590749"/>
    </source>
</evidence>
<keyword evidence="2" id="KW-1185">Reference proteome</keyword>
<dbReference type="AlphaFoldDB" id="A0A7W5AS63"/>
<dbReference type="RefSeq" id="WP_183227861.1">
    <property type="nucleotide sequence ID" value="NZ_BMPW01000041.1"/>
</dbReference>
<organism evidence="1 2">
    <name type="scientific">Actinoplanes campanulatus</name>
    <dbReference type="NCBI Taxonomy" id="113559"/>
    <lineage>
        <taxon>Bacteria</taxon>
        <taxon>Bacillati</taxon>
        <taxon>Actinomycetota</taxon>
        <taxon>Actinomycetes</taxon>
        <taxon>Micromonosporales</taxon>
        <taxon>Micromonosporaceae</taxon>
        <taxon>Actinoplanes</taxon>
    </lineage>
</organism>
<dbReference type="EMBL" id="JACHXF010000038">
    <property type="protein sequence ID" value="MBB3101446.1"/>
    <property type="molecule type" value="Genomic_DNA"/>
</dbReference>
<accession>A0A7W5AS63</accession>
<sequence>MSEQSHPTADISAVTSVQRAQILREELEWFEKEWAGGRFDTMQDVWVALNCRIDEVEGVPAPE</sequence>
<proteinExistence type="predicted"/>
<dbReference type="Proteomes" id="UP000590749">
    <property type="component" value="Unassembled WGS sequence"/>
</dbReference>
<evidence type="ECO:0000313" key="1">
    <source>
        <dbReference type="EMBL" id="MBB3101446.1"/>
    </source>
</evidence>